<gene>
    <name evidence="2" type="ordered locus">GSU0912</name>
</gene>
<name>Q74EQ0_GEOSL</name>
<dbReference type="RefSeq" id="WP_010941580.1">
    <property type="nucleotide sequence ID" value="NC_002939.5"/>
</dbReference>
<evidence type="ECO:0000313" key="3">
    <source>
        <dbReference type="Proteomes" id="UP000000577"/>
    </source>
</evidence>
<proteinExistence type="predicted"/>
<dbReference type="PATRIC" id="fig|243231.5.peg.915"/>
<evidence type="ECO:0000313" key="2">
    <source>
        <dbReference type="EMBL" id="AAR34239.1"/>
    </source>
</evidence>
<reference evidence="2 3" key="2">
    <citation type="journal article" date="2012" name="BMC Genomics">
        <title>Comparative genomic analysis of Geobacter sulfurreducens KN400, a strain with enhanced capacity for extracellular electron transfer and electricity production.</title>
        <authorList>
            <person name="Butler J.E."/>
            <person name="Young N.D."/>
            <person name="Aklujkar M."/>
            <person name="Lovley D.R."/>
        </authorList>
    </citation>
    <scope>NUCLEOTIDE SEQUENCE [LARGE SCALE GENOMIC DNA]</scope>
    <source>
        <strain evidence="3">ATCC 51573 / DSM 12127 / PCA</strain>
    </source>
</reference>
<dbReference type="OrthoDB" id="5398484at2"/>
<accession>Q74EQ0</accession>
<sequence length="241" mass="26301">MNQSTRIVVGIISLFLSLFLAWRIGIWLEPAPAGPSLPAGDPKSPPYATGTVQEDLHFEIRNVRISGDGATLNGIGIIRFDTDRERIKPAVLAMLTAVKKKTPAAKMITLELKPAVECTQCTLARATYREGRTVIRYGIPSQEQIERHNALIGTTDGTGRRIDRPRLYRPDKETFGAGLAVTMALEAARQKNPSAGEEQLLDQAAATVGISPVVAARHRDFMKAYFTGDGYGEETLDTPLQ</sequence>
<dbReference type="EMBL" id="AE017180">
    <property type="protein sequence ID" value="AAR34239.1"/>
    <property type="molecule type" value="Genomic_DNA"/>
</dbReference>
<dbReference type="InParanoid" id="Q74EQ0"/>
<keyword evidence="3" id="KW-1185">Reference proteome</keyword>
<keyword evidence="1" id="KW-0472">Membrane</keyword>
<protein>
    <submittedName>
        <fullName evidence="2">Uncharacterized protein</fullName>
    </submittedName>
</protein>
<dbReference type="EnsemblBacteria" id="AAR34239">
    <property type="protein sequence ID" value="AAR34239"/>
    <property type="gene ID" value="GSU0912"/>
</dbReference>
<dbReference type="SMR" id="Q74EQ0"/>
<keyword evidence="1" id="KW-0812">Transmembrane</keyword>
<dbReference type="KEGG" id="gsu:GSU0912"/>
<dbReference type="AlphaFoldDB" id="Q74EQ0"/>
<evidence type="ECO:0000256" key="1">
    <source>
        <dbReference type="SAM" id="Phobius"/>
    </source>
</evidence>
<dbReference type="Proteomes" id="UP000000577">
    <property type="component" value="Chromosome"/>
</dbReference>
<feature type="transmembrane region" description="Helical" evidence="1">
    <location>
        <begin position="7"/>
        <end position="28"/>
    </location>
</feature>
<dbReference type="HOGENOM" id="CLU_1150565_0_0_7"/>
<dbReference type="STRING" id="243231.GSU0912"/>
<organism evidence="2 3">
    <name type="scientific">Geobacter sulfurreducens (strain ATCC 51573 / DSM 12127 / PCA)</name>
    <dbReference type="NCBI Taxonomy" id="243231"/>
    <lineage>
        <taxon>Bacteria</taxon>
        <taxon>Pseudomonadati</taxon>
        <taxon>Thermodesulfobacteriota</taxon>
        <taxon>Desulfuromonadia</taxon>
        <taxon>Geobacterales</taxon>
        <taxon>Geobacteraceae</taxon>
        <taxon>Geobacter</taxon>
    </lineage>
</organism>
<keyword evidence="1" id="KW-1133">Transmembrane helix</keyword>
<reference evidence="2 3" key="1">
    <citation type="journal article" date="2003" name="Science">
        <title>Genome of Geobacter sulfurreducens: metal reduction in subsurface environments.</title>
        <authorList>
            <person name="Methe B.A."/>
            <person name="Nelson K.E."/>
            <person name="Eisen J.A."/>
            <person name="Paulsen I.T."/>
            <person name="Nelson W."/>
            <person name="Heidelberg J.F."/>
            <person name="Wu D."/>
            <person name="Wu M."/>
            <person name="Ward N."/>
            <person name="Beanan M.J."/>
            <person name="Dodson R.J."/>
            <person name="Madupu R."/>
            <person name="Brinkac L.M."/>
            <person name="Daugherty S.C."/>
            <person name="DeBoy R.T."/>
            <person name="Durkin A.S."/>
            <person name="Gwinn M."/>
            <person name="Kolonay J.F."/>
            <person name="Sullivan S.A."/>
            <person name="Haft D.H."/>
            <person name="Selengut J."/>
            <person name="Davidsen T.M."/>
            <person name="Zafar N."/>
            <person name="White O."/>
            <person name="Tran B."/>
            <person name="Romero C."/>
            <person name="Forberger H.A."/>
            <person name="Weidman J."/>
            <person name="Khouri H."/>
            <person name="Feldblyum T.V."/>
            <person name="Utterback T.R."/>
            <person name="Van Aken S.E."/>
            <person name="Lovley D.R."/>
            <person name="Fraser C.M."/>
        </authorList>
    </citation>
    <scope>NUCLEOTIDE SEQUENCE [LARGE SCALE GENOMIC DNA]</scope>
    <source>
        <strain evidence="3">ATCC 51573 / DSM 12127 / PCA</strain>
    </source>
</reference>